<comment type="subunit">
    <text evidence="2">Heterodimer of SbcC and SbcD.</text>
</comment>
<dbReference type="RefSeq" id="WP_148928488.1">
    <property type="nucleotide sequence ID" value="NZ_VNHS01000002.1"/>
</dbReference>
<dbReference type="InterPro" id="IPR027417">
    <property type="entry name" value="P-loop_NTPase"/>
</dbReference>
<name>A0A5S5CI29_9BACL</name>
<evidence type="ECO:0000256" key="2">
    <source>
        <dbReference type="ARBA" id="ARBA00011322"/>
    </source>
</evidence>
<keyword evidence="7" id="KW-0378">Hydrolase</keyword>
<keyword evidence="7" id="KW-0540">Nuclease</keyword>
<evidence type="ECO:0000256" key="4">
    <source>
        <dbReference type="SAM" id="Coils"/>
    </source>
</evidence>
<evidence type="ECO:0000256" key="3">
    <source>
        <dbReference type="ARBA" id="ARBA00013368"/>
    </source>
</evidence>
<accession>A0A5S5CI29</accession>
<proteinExistence type="inferred from homology"/>
<evidence type="ECO:0000313" key="8">
    <source>
        <dbReference type="Proteomes" id="UP000323257"/>
    </source>
</evidence>
<feature type="compositionally biased region" description="Basic and acidic residues" evidence="5">
    <location>
        <begin position="369"/>
        <end position="390"/>
    </location>
</feature>
<feature type="region of interest" description="Disordered" evidence="5">
    <location>
        <begin position="362"/>
        <end position="390"/>
    </location>
</feature>
<comment type="similarity">
    <text evidence="1">Belongs to the SMC family. SbcC subfamily.</text>
</comment>
<dbReference type="Proteomes" id="UP000323257">
    <property type="component" value="Unassembled WGS sequence"/>
</dbReference>
<keyword evidence="8" id="KW-1185">Reference proteome</keyword>
<feature type="domain" description="Rad50/SbcC-type AAA" evidence="6">
    <location>
        <begin position="6"/>
        <end position="212"/>
    </location>
</feature>
<feature type="coiled-coil region" evidence="4">
    <location>
        <begin position="770"/>
        <end position="838"/>
    </location>
</feature>
<dbReference type="PANTHER" id="PTHR32114:SF2">
    <property type="entry name" value="ABC TRANSPORTER ABCH.3"/>
    <property type="match status" value="1"/>
</dbReference>
<comment type="caution">
    <text evidence="7">The sequence shown here is derived from an EMBL/GenBank/DDBJ whole genome shotgun (WGS) entry which is preliminary data.</text>
</comment>
<dbReference type="OrthoDB" id="9795626at2"/>
<dbReference type="PANTHER" id="PTHR32114">
    <property type="entry name" value="ABC TRANSPORTER ABCH.3"/>
    <property type="match status" value="1"/>
</dbReference>
<evidence type="ECO:0000256" key="1">
    <source>
        <dbReference type="ARBA" id="ARBA00006930"/>
    </source>
</evidence>
<dbReference type="Gene3D" id="3.40.50.300">
    <property type="entry name" value="P-loop containing nucleotide triphosphate hydrolases"/>
    <property type="match status" value="2"/>
</dbReference>
<dbReference type="EMBL" id="VNHS01000002">
    <property type="protein sequence ID" value="TYP78020.1"/>
    <property type="molecule type" value="Genomic_DNA"/>
</dbReference>
<dbReference type="SUPFAM" id="SSF52540">
    <property type="entry name" value="P-loop containing nucleoside triphosphate hydrolases"/>
    <property type="match status" value="1"/>
</dbReference>
<dbReference type="GO" id="GO:0016887">
    <property type="term" value="F:ATP hydrolysis activity"/>
    <property type="evidence" value="ECO:0007669"/>
    <property type="project" value="InterPro"/>
</dbReference>
<evidence type="ECO:0000256" key="5">
    <source>
        <dbReference type="SAM" id="MobiDB-lite"/>
    </source>
</evidence>
<keyword evidence="4" id="KW-0175">Coiled coil</keyword>
<feature type="coiled-coil region" evidence="4">
    <location>
        <begin position="944"/>
        <end position="971"/>
    </location>
</feature>
<dbReference type="InterPro" id="IPR038729">
    <property type="entry name" value="Rad50/SbcC_AAA"/>
</dbReference>
<evidence type="ECO:0000313" key="7">
    <source>
        <dbReference type="EMBL" id="TYP78020.1"/>
    </source>
</evidence>
<gene>
    <name evidence="7" type="ORF">BCM02_102596</name>
</gene>
<dbReference type="AlphaFoldDB" id="A0A5S5CI29"/>
<reference evidence="7 8" key="1">
    <citation type="submission" date="2019-07" db="EMBL/GenBank/DDBJ databases">
        <title>Genomic Encyclopedia of Type Strains, Phase III (KMG-III): the genomes of soil and plant-associated and newly described type strains.</title>
        <authorList>
            <person name="Whitman W."/>
        </authorList>
    </citation>
    <scope>NUCLEOTIDE SEQUENCE [LARGE SCALE GENOMIC DNA]</scope>
    <source>
        <strain evidence="7 8">BL24</strain>
    </source>
</reference>
<dbReference type="GO" id="GO:0004527">
    <property type="term" value="F:exonuclease activity"/>
    <property type="evidence" value="ECO:0007669"/>
    <property type="project" value="UniProtKB-KW"/>
</dbReference>
<dbReference type="Pfam" id="PF13558">
    <property type="entry name" value="SbcC_Walker_B"/>
    <property type="match status" value="1"/>
</dbReference>
<sequence>MKPILLRLSGLQSYREMQEVDFARLCEAGVFGIFGSTGSGKSSILDAMTLALYGKVERAANGTQGIMNQAEKQLSVAFTFELSGGGELRRYRVERQFKRGGDVSVSNTLSRFVELTEDGEIVHADKLADVTRMVESRIGLSMQDFTRAVVLPQGKFAEFLSLTGKDRRQMLQRIFRLERFGDGLALKLNQRMKTAEAALNEAAAEQLGLGDASEAAVKAAEERHLLASAASANARAELTAAERHHAEQLHVRERQEALRAKEQLHTNLLVQAPQVAALEGELARLASAERLLPVLDALESAEIAHAAASERLKAAEARYQSQLSAAAAAAKTAAEAEAAAAEAEPRLAHRLAELAAARKTEAEAGAIRTEAENGERRLEDAQRQRRESAEQAAKAEELLIRAVNRQNELKAELKSVELGKDERERRGAMQKMLVQAESVRAQAEAASAEAKKGAEAVRHARETLARAETAAESNADAIAEALRRLAPVVNGYRTLAGSLQTFSDLLPGRMEAARAAYWRQQRNELAARLAEGLREGDACPVCGSCSHPAKHDALAAGGQAAGAESELAAWEAAAKQGQSLVIRSSGELAKAERVFERLRESMPANQAAERGIDNAAESYFSWMNEAAAASNLAAELSVEATKAEMAAAAERLTALDQAFATAEQGSEAFRSALASAERARESAASELSAQQAVEARLIAKEADLAAAYGRERAEWFDRFGHELDVAAAHRQLGLFDERERAAEEIRAKLEKSVGFIEEKTAAKEAQLRAEQELRLAAAQLETKLDSLRAQLAQRMEQLLACTDGEPVAVLVAAAERELSEIRARLKDAKAANERGQERHRESSEARIAAFESEKSLAQRAEECRRAWQETLSRSPFGTADEARHLRPLLGQQERMAAQIAEYREAERELAAVISMLRGQLDGRSVTDEEWEACVGALHSARGAGESALAALAKAERDLEELRQKQERWLKLEAKRASMEALCVRLKSLQSVFRGNAFVEYVAEEQLVQVCRAASERLGYLTKRRYALEVDSGGGFVIRDDANGGIRRPVSTLSGGETFLASLALALALSGQIQLRGKYPLQFFFLDEGFGTLDPELLDTVITALEKLHNDRLAVGVISHVPELRARLPRRLIVTAAEPSGRGSTVALETM</sequence>
<dbReference type="GO" id="GO:0006302">
    <property type="term" value="P:double-strand break repair"/>
    <property type="evidence" value="ECO:0007669"/>
    <property type="project" value="InterPro"/>
</dbReference>
<protein>
    <recommendedName>
        <fullName evidence="3">Nuclease SbcCD subunit C</fullName>
    </recommendedName>
</protein>
<evidence type="ECO:0000259" key="6">
    <source>
        <dbReference type="Pfam" id="PF13476"/>
    </source>
</evidence>
<organism evidence="7 8">
    <name type="scientific">Paenibacillus methanolicus</name>
    <dbReference type="NCBI Taxonomy" id="582686"/>
    <lineage>
        <taxon>Bacteria</taxon>
        <taxon>Bacillati</taxon>
        <taxon>Bacillota</taxon>
        <taxon>Bacilli</taxon>
        <taxon>Bacillales</taxon>
        <taxon>Paenibacillaceae</taxon>
        <taxon>Paenibacillus</taxon>
    </lineage>
</organism>
<dbReference type="Pfam" id="PF13476">
    <property type="entry name" value="AAA_23"/>
    <property type="match status" value="1"/>
</dbReference>
<keyword evidence="7" id="KW-0269">Exonuclease</keyword>